<comment type="catalytic activity">
    <reaction evidence="6">
        <text>nicotinate beta-D-ribonucleotide + CO2 + diphosphate = quinolinate + 5-phospho-alpha-D-ribose 1-diphosphate + 2 H(+)</text>
        <dbReference type="Rhea" id="RHEA:12733"/>
        <dbReference type="ChEBI" id="CHEBI:15378"/>
        <dbReference type="ChEBI" id="CHEBI:16526"/>
        <dbReference type="ChEBI" id="CHEBI:29959"/>
        <dbReference type="ChEBI" id="CHEBI:33019"/>
        <dbReference type="ChEBI" id="CHEBI:57502"/>
        <dbReference type="ChEBI" id="CHEBI:58017"/>
        <dbReference type="EC" id="2.4.2.19"/>
    </reaction>
</comment>
<dbReference type="Pfam" id="PF02749">
    <property type="entry name" value="QRPTase_N"/>
    <property type="match status" value="1"/>
</dbReference>
<dbReference type="InterPro" id="IPR037128">
    <property type="entry name" value="Quinolinate_PRibosylTase_N_sf"/>
</dbReference>
<dbReference type="EC" id="2.4.2.19" evidence="6"/>
<dbReference type="PIRSF" id="PIRSF006250">
    <property type="entry name" value="NadC_ModD"/>
    <property type="match status" value="1"/>
</dbReference>
<dbReference type="PANTHER" id="PTHR32179:SF3">
    <property type="entry name" value="NICOTINATE-NUCLEOTIDE PYROPHOSPHORYLASE [CARBOXYLATING]"/>
    <property type="match status" value="1"/>
</dbReference>
<dbReference type="Proteomes" id="UP001491310">
    <property type="component" value="Unassembled WGS sequence"/>
</dbReference>
<organism evidence="10 11">
    <name type="scientific">Coccomyxa subellipsoidea</name>
    <dbReference type="NCBI Taxonomy" id="248742"/>
    <lineage>
        <taxon>Eukaryota</taxon>
        <taxon>Viridiplantae</taxon>
        <taxon>Chlorophyta</taxon>
        <taxon>core chlorophytes</taxon>
        <taxon>Trebouxiophyceae</taxon>
        <taxon>Trebouxiophyceae incertae sedis</taxon>
        <taxon>Coccomyxaceae</taxon>
        <taxon>Coccomyxa</taxon>
    </lineage>
</organism>
<name>A0ABR2Z508_9CHLO</name>
<feature type="region of interest" description="Disordered" evidence="7">
    <location>
        <begin position="1"/>
        <end position="25"/>
    </location>
</feature>
<dbReference type="EMBL" id="JALJOT010000001">
    <property type="protein sequence ID" value="KAK9919082.1"/>
    <property type="molecule type" value="Genomic_DNA"/>
</dbReference>
<dbReference type="NCBIfam" id="TIGR00078">
    <property type="entry name" value="nadC"/>
    <property type="match status" value="1"/>
</dbReference>
<dbReference type="InterPro" id="IPR027277">
    <property type="entry name" value="NadC/ModD"/>
</dbReference>
<evidence type="ECO:0000256" key="4">
    <source>
        <dbReference type="ARBA" id="ARBA00022676"/>
    </source>
</evidence>
<evidence type="ECO:0000256" key="7">
    <source>
        <dbReference type="SAM" id="MobiDB-lite"/>
    </source>
</evidence>
<keyword evidence="3 6" id="KW-0662">Pyridine nucleotide biosynthesis</keyword>
<evidence type="ECO:0000256" key="2">
    <source>
        <dbReference type="ARBA" id="ARBA00009400"/>
    </source>
</evidence>
<dbReference type="InterPro" id="IPR013785">
    <property type="entry name" value="Aldolase_TIM"/>
</dbReference>
<dbReference type="InterPro" id="IPR022412">
    <property type="entry name" value="Quinolinate_PRibosylTrfase_N"/>
</dbReference>
<comment type="pathway">
    <text evidence="1 6">Cofactor biosynthesis; NAD(+) biosynthesis; nicotinate D-ribonucleotide from quinolinate: step 1/1.</text>
</comment>
<gene>
    <name evidence="10" type="ORF">WJX75_009257</name>
</gene>
<dbReference type="InterPro" id="IPR004393">
    <property type="entry name" value="NadC"/>
</dbReference>
<dbReference type="InterPro" id="IPR036068">
    <property type="entry name" value="Nicotinate_pribotase-like_C"/>
</dbReference>
<evidence type="ECO:0000256" key="6">
    <source>
        <dbReference type="PIRNR" id="PIRNR006250"/>
    </source>
</evidence>
<dbReference type="SUPFAM" id="SSF54675">
    <property type="entry name" value="Nicotinate/Quinolinate PRTase N-terminal domain-like"/>
    <property type="match status" value="1"/>
</dbReference>
<keyword evidence="4 6" id="KW-0328">Glycosyltransferase</keyword>
<protein>
    <recommendedName>
        <fullName evidence="6">Nicotinate-nucleotide pyrophosphorylase [carboxylating]</fullName>
        <ecNumber evidence="6">2.4.2.19</ecNumber>
    </recommendedName>
    <alternativeName>
        <fullName evidence="6">Quinolinate phosphoribosyltransferase [decarboxylating]</fullName>
    </alternativeName>
</protein>
<evidence type="ECO:0000313" key="10">
    <source>
        <dbReference type="EMBL" id="KAK9919082.1"/>
    </source>
</evidence>
<keyword evidence="11" id="KW-1185">Reference proteome</keyword>
<feature type="domain" description="Quinolinate phosphoribosyl transferase C-terminal" evidence="8">
    <location>
        <begin position="134"/>
        <end position="320"/>
    </location>
</feature>
<evidence type="ECO:0000256" key="5">
    <source>
        <dbReference type="ARBA" id="ARBA00022679"/>
    </source>
</evidence>
<dbReference type="SUPFAM" id="SSF51690">
    <property type="entry name" value="Nicotinate/Quinolinate PRTase C-terminal domain-like"/>
    <property type="match status" value="1"/>
</dbReference>
<dbReference type="Pfam" id="PF01729">
    <property type="entry name" value="QRPTase_C"/>
    <property type="match status" value="1"/>
</dbReference>
<reference evidence="10 11" key="1">
    <citation type="journal article" date="2024" name="Nat. Commun.">
        <title>Phylogenomics reveals the evolutionary origins of lichenization in chlorophyte algae.</title>
        <authorList>
            <person name="Puginier C."/>
            <person name="Libourel C."/>
            <person name="Otte J."/>
            <person name="Skaloud P."/>
            <person name="Haon M."/>
            <person name="Grisel S."/>
            <person name="Petersen M."/>
            <person name="Berrin J.G."/>
            <person name="Delaux P.M."/>
            <person name="Dal Grande F."/>
            <person name="Keller J."/>
        </authorList>
    </citation>
    <scope>NUCLEOTIDE SEQUENCE [LARGE SCALE GENOMIC DNA]</scope>
    <source>
        <strain evidence="10 11">SAG 216-7</strain>
    </source>
</reference>
<comment type="similarity">
    <text evidence="2 6">Belongs to the NadC/ModD family.</text>
</comment>
<proteinExistence type="inferred from homology"/>
<comment type="function">
    <text evidence="6">Involved in the catabolism of quinolinic acid (QA).</text>
</comment>
<sequence>MSLDWRSPWQTGDAPKHAPIPPPPHPTYDLDQIVRLALEEDSAGIGDVTTLSTIPADTKAVASFLAKADGVLAGLAVAGKVCAAVDPELELMWTQKDGDFVVKGTIFGSVHGAARSILVAERVALNFLQRMSGIATAAHTMVAAVEDYPARILETRKTAPGLRLLDKWAVLIGGGVNHRIGLYDMVMIKNNHVAAAGSVSAAVHRTLEYTRERGLQVPIEVEARTLQEVHEILAVLDADPGCIDRIMLDNMTRLDPTLPGGVDVQMLQSAMELIEGRKIETEASGNVSLQTVRRIASTGVAFISCGALTHSVTALDISLRIHDS</sequence>
<keyword evidence="5 6" id="KW-0808">Transferase</keyword>
<evidence type="ECO:0000256" key="3">
    <source>
        <dbReference type="ARBA" id="ARBA00022642"/>
    </source>
</evidence>
<feature type="domain" description="Quinolinate phosphoribosyl transferase N-terminal" evidence="9">
    <location>
        <begin position="47"/>
        <end position="132"/>
    </location>
</feature>
<comment type="subunit">
    <text evidence="6">Hexamer formed by 3 homodimers.</text>
</comment>
<accession>A0ABR2Z508</accession>
<dbReference type="PANTHER" id="PTHR32179">
    <property type="entry name" value="NICOTINATE-NUCLEOTIDE PYROPHOSPHORYLASE [CARBOXYLATING]"/>
    <property type="match status" value="1"/>
</dbReference>
<dbReference type="Gene3D" id="3.90.1170.20">
    <property type="entry name" value="Quinolinate phosphoribosyl transferase, N-terminal domain"/>
    <property type="match status" value="1"/>
</dbReference>
<evidence type="ECO:0000256" key="1">
    <source>
        <dbReference type="ARBA" id="ARBA00004893"/>
    </source>
</evidence>
<dbReference type="InterPro" id="IPR002638">
    <property type="entry name" value="Quinolinate_PRibosylTrfase_C"/>
</dbReference>
<dbReference type="CDD" id="cd01572">
    <property type="entry name" value="QPRTase"/>
    <property type="match status" value="1"/>
</dbReference>
<evidence type="ECO:0000259" key="9">
    <source>
        <dbReference type="Pfam" id="PF02749"/>
    </source>
</evidence>
<dbReference type="Gene3D" id="3.20.20.70">
    <property type="entry name" value="Aldolase class I"/>
    <property type="match status" value="1"/>
</dbReference>
<comment type="caution">
    <text evidence="10">The sequence shown here is derived from an EMBL/GenBank/DDBJ whole genome shotgun (WGS) entry which is preliminary data.</text>
</comment>
<evidence type="ECO:0000259" key="8">
    <source>
        <dbReference type="Pfam" id="PF01729"/>
    </source>
</evidence>
<evidence type="ECO:0000313" key="11">
    <source>
        <dbReference type="Proteomes" id="UP001491310"/>
    </source>
</evidence>